<reference evidence="1 2" key="1">
    <citation type="submission" date="2018-05" db="EMBL/GenBank/DDBJ databases">
        <title>Isolation and genomic analyses of lactose-positive bacteria from faecal samples of preterm neonates.</title>
        <authorList>
            <person name="Chen Y."/>
            <person name="Brook T.C."/>
            <person name="O'Neill I."/>
            <person name="Soe C.Z."/>
            <person name="Hall L.J."/>
            <person name="Hoyles L."/>
        </authorList>
    </citation>
    <scope>NUCLEOTIDE SEQUENCE [LARGE SCALE GENOMIC DNA]</scope>
    <source>
        <strain evidence="1 2">P080C CL</strain>
    </source>
</reference>
<evidence type="ECO:0000313" key="1">
    <source>
        <dbReference type="EMBL" id="THE41629.1"/>
    </source>
</evidence>
<comment type="caution">
    <text evidence="1">The sequence shown here is derived from an EMBL/GenBank/DDBJ whole genome shotgun (WGS) entry which is preliminary data.</text>
</comment>
<gene>
    <name evidence="1" type="ORF">DJ535_05510</name>
</gene>
<accession>A0ABY2PYN4</accession>
<keyword evidence="2" id="KW-1185">Reference proteome</keyword>
<organism evidence="1 2">
    <name type="scientific">Citrobacter murliniae</name>
    <dbReference type="NCBI Taxonomy" id="67829"/>
    <lineage>
        <taxon>Bacteria</taxon>
        <taxon>Pseudomonadati</taxon>
        <taxon>Pseudomonadota</taxon>
        <taxon>Gammaproteobacteria</taxon>
        <taxon>Enterobacterales</taxon>
        <taxon>Enterobacteriaceae</taxon>
        <taxon>Citrobacter</taxon>
        <taxon>Citrobacter freundii complex</taxon>
    </lineage>
</organism>
<dbReference type="EMBL" id="QFVP01000002">
    <property type="protein sequence ID" value="THE41629.1"/>
    <property type="molecule type" value="Genomic_DNA"/>
</dbReference>
<dbReference type="Proteomes" id="UP000306790">
    <property type="component" value="Unassembled WGS sequence"/>
</dbReference>
<sequence length="83" mass="9353">MPVCPGYPGCQTDREPGRWGNYCAGFVQIALGYSISWQSSFFHTSGLGYHVDHSATGLQQLRLLRVFLAIRLDAIRCWDLPLH</sequence>
<proteinExistence type="predicted"/>
<protein>
    <submittedName>
        <fullName evidence="1">Uncharacterized protein</fullName>
    </submittedName>
</protein>
<name>A0ABY2PYN4_9ENTR</name>
<evidence type="ECO:0000313" key="2">
    <source>
        <dbReference type="Proteomes" id="UP000306790"/>
    </source>
</evidence>